<evidence type="ECO:0000256" key="1">
    <source>
        <dbReference type="SAM" id="Phobius"/>
    </source>
</evidence>
<dbReference type="AlphaFoldDB" id="A0A810KYV6"/>
<keyword evidence="1" id="KW-0812">Transmembrane</keyword>
<evidence type="ECO:0000313" key="2">
    <source>
        <dbReference type="EMBL" id="BCJ28294.1"/>
    </source>
</evidence>
<feature type="transmembrane region" description="Helical" evidence="1">
    <location>
        <begin position="42"/>
        <end position="60"/>
    </location>
</feature>
<reference evidence="2" key="1">
    <citation type="submission" date="2020-08" db="EMBL/GenBank/DDBJ databases">
        <title>Whole genome shotgun sequence of Actinocatenispora sera NBRC 101916.</title>
        <authorList>
            <person name="Komaki H."/>
            <person name="Tamura T."/>
        </authorList>
    </citation>
    <scope>NUCLEOTIDE SEQUENCE</scope>
    <source>
        <strain evidence="2">NBRC 101916</strain>
    </source>
</reference>
<dbReference type="KEGG" id="aser:Asera_24020"/>
<sequence length="106" mass="10969">MFQTIALAFLTGLMGINALPHLIKGILGEEFPNLAGNSPLRNALAGVTALLLTAVLTFLADMPNHPWTAAASIAVGAYVMAAFHALRGAYWLNAAVGRPNPATADG</sequence>
<dbReference type="EMBL" id="AP023354">
    <property type="protein sequence ID" value="BCJ28294.1"/>
    <property type="molecule type" value="Genomic_DNA"/>
</dbReference>
<accession>A0A810KYV6</accession>
<gene>
    <name evidence="2" type="ORF">Asera_24020</name>
</gene>
<name>A0A810KYV6_9ACTN</name>
<keyword evidence="1" id="KW-0472">Membrane</keyword>
<protein>
    <submittedName>
        <fullName evidence="2">Uncharacterized protein</fullName>
    </submittedName>
</protein>
<dbReference type="OrthoDB" id="8084250at2"/>
<keyword evidence="3" id="KW-1185">Reference proteome</keyword>
<evidence type="ECO:0000313" key="3">
    <source>
        <dbReference type="Proteomes" id="UP000680750"/>
    </source>
</evidence>
<keyword evidence="1" id="KW-1133">Transmembrane helix</keyword>
<organism evidence="2 3">
    <name type="scientific">Actinocatenispora sera</name>
    <dbReference type="NCBI Taxonomy" id="390989"/>
    <lineage>
        <taxon>Bacteria</taxon>
        <taxon>Bacillati</taxon>
        <taxon>Actinomycetota</taxon>
        <taxon>Actinomycetes</taxon>
        <taxon>Micromonosporales</taxon>
        <taxon>Micromonosporaceae</taxon>
        <taxon>Actinocatenispora</taxon>
    </lineage>
</organism>
<dbReference type="Proteomes" id="UP000680750">
    <property type="component" value="Chromosome"/>
</dbReference>
<proteinExistence type="predicted"/>
<feature type="transmembrane region" description="Helical" evidence="1">
    <location>
        <begin position="67"/>
        <end position="86"/>
    </location>
</feature>